<name>A0A124FM28_9EURY</name>
<comment type="caution">
    <text evidence="1">The sequence shown here is derived from an EMBL/GenBank/DDBJ whole genome shotgun (WGS) entry which is preliminary data.</text>
</comment>
<reference evidence="1 2" key="1">
    <citation type="journal article" date="2015" name="MBio">
        <title>Genome-Resolved Metagenomic Analysis Reveals Roles for Candidate Phyla and Other Microbial Community Members in Biogeochemical Transformations in Oil Reservoirs.</title>
        <authorList>
            <person name="Hu P."/>
            <person name="Tom L."/>
            <person name="Singh A."/>
            <person name="Thomas B.C."/>
            <person name="Baker B.J."/>
            <person name="Piceno Y.M."/>
            <person name="Andersen G.L."/>
            <person name="Banfield J.F."/>
        </authorList>
    </citation>
    <scope>NUCLEOTIDE SEQUENCE [LARGE SCALE GENOMIC DNA]</scope>
    <source>
        <strain evidence="1">57_489</strain>
    </source>
</reference>
<dbReference type="EMBL" id="LGFT01000069">
    <property type="protein sequence ID" value="KUK43481.1"/>
    <property type="molecule type" value="Genomic_DNA"/>
</dbReference>
<dbReference type="AlphaFoldDB" id="A0A124FM28"/>
<gene>
    <name evidence="1" type="ORF">XD72_2140</name>
</gene>
<sequence>MQPERWWRSKKAEKIAARMVTLEIGTSEMRFMNMLWRVLRLEGATRRDWIATTDEYGNPAWLSGSGLRIMWDLMKLRGDLGKDLLSPEDLPENLREQVSLWSRADAGSRHGQIGQVWELVVDVCDEIMSRG</sequence>
<dbReference type="Proteomes" id="UP000057043">
    <property type="component" value="Unassembled WGS sequence"/>
</dbReference>
<proteinExistence type="predicted"/>
<organism evidence="1 2">
    <name type="scientific">Methanothrix harundinacea</name>
    <dbReference type="NCBI Taxonomy" id="301375"/>
    <lineage>
        <taxon>Archaea</taxon>
        <taxon>Methanobacteriati</taxon>
        <taxon>Methanobacteriota</taxon>
        <taxon>Stenosarchaea group</taxon>
        <taxon>Methanomicrobia</taxon>
        <taxon>Methanotrichales</taxon>
        <taxon>Methanotrichaceae</taxon>
        <taxon>Methanothrix</taxon>
    </lineage>
</organism>
<protein>
    <submittedName>
        <fullName evidence="1">Uncharacterized protein</fullName>
    </submittedName>
</protein>
<evidence type="ECO:0000313" key="2">
    <source>
        <dbReference type="Proteomes" id="UP000057043"/>
    </source>
</evidence>
<accession>A0A124FM28</accession>
<evidence type="ECO:0000313" key="1">
    <source>
        <dbReference type="EMBL" id="KUK43481.1"/>
    </source>
</evidence>
<dbReference type="PATRIC" id="fig|301375.7.peg.496"/>